<reference evidence="1 2" key="1">
    <citation type="submission" date="2016-08" db="EMBL/GenBank/DDBJ databases">
        <title>Complete genome sequence of Flavobacterium johnsoniae strain GSE09, a volatile-producing biocontrol agent isolated from cucumber (Cucumis sativus).</title>
        <authorList>
            <person name="Jeong J.-J."/>
            <person name="Oh J.Y."/>
            <person name="Jim Y.J."/>
            <person name="Sang M.K."/>
            <person name="Kim K.D."/>
        </authorList>
    </citation>
    <scope>NUCLEOTIDE SEQUENCE [LARGE SCALE GENOMIC DNA]</scope>
    <source>
        <strain evidence="1 2">GSE09</strain>
    </source>
</reference>
<dbReference type="KEGG" id="fjg:BB050_01756"/>
<evidence type="ECO:0008006" key="3">
    <source>
        <dbReference type="Google" id="ProtNLM"/>
    </source>
</evidence>
<dbReference type="PROSITE" id="PS51257">
    <property type="entry name" value="PROKAR_LIPOPROTEIN"/>
    <property type="match status" value="1"/>
</dbReference>
<protein>
    <recommendedName>
        <fullName evidence="3">DUF4270 domain-containing protein</fullName>
    </recommendedName>
</protein>
<dbReference type="Pfam" id="PF14092">
    <property type="entry name" value="DUF4270"/>
    <property type="match status" value="1"/>
</dbReference>
<dbReference type="RefSeq" id="WP_066033297.1">
    <property type="nucleotide sequence ID" value="NZ_CP016907.1"/>
</dbReference>
<dbReference type="InterPro" id="IPR025366">
    <property type="entry name" value="DUF4270"/>
</dbReference>
<dbReference type="AlphaFoldDB" id="A0AAC9CZ60"/>
<evidence type="ECO:0000313" key="2">
    <source>
        <dbReference type="Proteomes" id="UP000093276"/>
    </source>
</evidence>
<proteinExistence type="predicted"/>
<dbReference type="EMBL" id="CP016907">
    <property type="protein sequence ID" value="AOC94882.1"/>
    <property type="molecule type" value="Genomic_DNA"/>
</dbReference>
<name>A0AAC9CZ60_9FLAO</name>
<sequence length="543" mass="59843">MYKTSFFKKSLLAVMAVFLYSCDKDFNAIGDGLVGDDHFGLESEKYDVLAFNQEVTPIQSNSMTPNALGIFDNPLFGTTTANFVTQVGLVSYSPTIGESPVIESAVLEIPYYSHVTATDNEGNSTYELDSIYGDKNGKLKLSVYESGIQMRTSYFSGGSQLPQFYYTDQNAEFNNKKVGARLNDGDILQNDEFFFDAKEIVIKTIDPDTKKETTERKKPQMTLQLNKDFFQSKILNAATTKLSAEDVFQEYFRGLYFNVERSGSNPANMALMNFSEGKVTIKYKAKTESTTDDANATEEKTIVLNLKGLSSATSSTANFLEDVRNPDFASAITTNVNKTDGDEKLYLKGGQGSLAVVRLFNPTDVLSYNSKGEPVSGANGVPDQLDEMRSNAVVKNWKVNEANLVFYIDADKMAGTEEPNRVYLYDLTNNAVLADYSTDASSTYGGLITVGSDKRGKNYKIRITGHIRNLIKDATAKNVDLGLVVSQSSSTIAFNALKNKNDIMSAVPRTSVMNPLGTILYGGKASIPEDKRLKLEVYYTKPN</sequence>
<evidence type="ECO:0000313" key="1">
    <source>
        <dbReference type="EMBL" id="AOC94882.1"/>
    </source>
</evidence>
<gene>
    <name evidence="1" type="ORF">BB050_01756</name>
</gene>
<accession>A0AAC9CZ60</accession>
<organism evidence="1 2">
    <name type="scientific">Flavobacterium anhuiense</name>
    <dbReference type="NCBI Taxonomy" id="459526"/>
    <lineage>
        <taxon>Bacteria</taxon>
        <taxon>Pseudomonadati</taxon>
        <taxon>Bacteroidota</taxon>
        <taxon>Flavobacteriia</taxon>
        <taxon>Flavobacteriales</taxon>
        <taxon>Flavobacteriaceae</taxon>
        <taxon>Flavobacterium</taxon>
    </lineage>
</organism>
<dbReference type="GeneID" id="32307638"/>
<dbReference type="Proteomes" id="UP000093276">
    <property type="component" value="Chromosome"/>
</dbReference>